<name>A0ABY8KE70_9ACTN</name>
<dbReference type="Pfam" id="PF01474">
    <property type="entry name" value="DAHP_synth_2"/>
    <property type="match status" value="2"/>
</dbReference>
<dbReference type="PANTHER" id="PTHR21337:SF0">
    <property type="entry name" value="PHOSPHO-2-DEHYDRO-3-DEOXYHEPTONATE ALDOLASE"/>
    <property type="match status" value="1"/>
</dbReference>
<gene>
    <name evidence="4" type="ORF">PYS65_05875</name>
</gene>
<evidence type="ECO:0000313" key="5">
    <source>
        <dbReference type="Proteomes" id="UP001216440"/>
    </source>
</evidence>
<keyword evidence="3" id="KW-0057">Aromatic amino acid biosynthesis</keyword>
<comment type="similarity">
    <text evidence="1 3">Belongs to the class-II DAHP synthase family.</text>
</comment>
<reference evidence="4 5" key="1">
    <citation type="submission" date="2023-03" db="EMBL/GenBank/DDBJ databases">
        <authorList>
            <person name="Mo P."/>
        </authorList>
    </citation>
    <scope>NUCLEOTIDE SEQUENCE [LARGE SCALE GENOMIC DNA]</scope>
    <source>
        <strain evidence="4 5">HUAS 5</strain>
    </source>
</reference>
<dbReference type="Proteomes" id="UP001216440">
    <property type="component" value="Chromosome"/>
</dbReference>
<keyword evidence="2 3" id="KW-0808">Transferase</keyword>
<accession>A0ABY8KE70</accession>
<comment type="catalytic activity">
    <reaction evidence="3">
        <text>D-erythrose 4-phosphate + phosphoenolpyruvate + H2O = 7-phospho-2-dehydro-3-deoxy-D-arabino-heptonate + phosphate</text>
        <dbReference type="Rhea" id="RHEA:14717"/>
        <dbReference type="ChEBI" id="CHEBI:15377"/>
        <dbReference type="ChEBI" id="CHEBI:16897"/>
        <dbReference type="ChEBI" id="CHEBI:43474"/>
        <dbReference type="ChEBI" id="CHEBI:58394"/>
        <dbReference type="ChEBI" id="CHEBI:58702"/>
        <dbReference type="EC" id="2.5.1.54"/>
    </reaction>
</comment>
<dbReference type="EMBL" id="CP121682">
    <property type="protein sequence ID" value="WGD44813.1"/>
    <property type="molecule type" value="Genomic_DNA"/>
</dbReference>
<evidence type="ECO:0000256" key="1">
    <source>
        <dbReference type="ARBA" id="ARBA00008911"/>
    </source>
</evidence>
<protein>
    <recommendedName>
        <fullName evidence="3">Phospho-2-dehydro-3-deoxyheptonate aldolase</fullName>
        <ecNumber evidence="3">2.5.1.54</ecNumber>
    </recommendedName>
</protein>
<dbReference type="InterPro" id="IPR013785">
    <property type="entry name" value="Aldolase_TIM"/>
</dbReference>
<keyword evidence="5" id="KW-1185">Reference proteome</keyword>
<dbReference type="GO" id="GO:0003849">
    <property type="term" value="F:3-deoxy-7-phosphoheptulonate synthase activity"/>
    <property type="evidence" value="ECO:0007669"/>
    <property type="project" value="UniProtKB-EC"/>
</dbReference>
<dbReference type="InterPro" id="IPR002480">
    <property type="entry name" value="DAHP_synth_2"/>
</dbReference>
<sequence>MPAAQQPEWPDREALAEAVAELGLAPSLVLPEECDTLRDRLATVARGEAVVLQGGDCAETFDGAREEQIDAKFRTLNQMAAVVAEAAVMPVVTIGRMAGQYAKPRSHAHETRDGVTLPAYRGDLVNASAFTPESRTPQPGRLARAHRVSATTLNLLRALAAHSRTEFWTSHEALVLEYEHALTRGTPSGPYNLSAHTVWVGERTRRPGDAHIDYVARIRNPIAVKVGPTTTPDDALALVDRLDPEREPGRLTFVARMGADAVRDVLPDLVAKVTAAGSPVVWVCDPMHGNTFLADGGFKTRRLDVIVDELRGFFEVHRALGTHPGGVHTELTGDQVTECLGGTYPVTPADLPTRYETACDPRLNRGQSLDLARALADLYAEHQLSRR</sequence>
<dbReference type="Gene3D" id="3.20.20.70">
    <property type="entry name" value="Aldolase class I"/>
    <property type="match status" value="1"/>
</dbReference>
<organism evidence="4 5">
    <name type="scientific">Streptomyces cathayae</name>
    <dbReference type="NCBI Taxonomy" id="3031124"/>
    <lineage>
        <taxon>Bacteria</taxon>
        <taxon>Bacillati</taxon>
        <taxon>Actinomycetota</taxon>
        <taxon>Actinomycetes</taxon>
        <taxon>Kitasatosporales</taxon>
        <taxon>Streptomycetaceae</taxon>
        <taxon>Streptomyces</taxon>
    </lineage>
</organism>
<comment type="pathway">
    <text evidence="3">Metabolic intermediate biosynthesis; chorismate biosynthesis; chorismate from D-erythrose 4-phosphate and phosphoenolpyruvate: step 1/7.</text>
</comment>
<proteinExistence type="inferred from homology"/>
<evidence type="ECO:0000313" key="4">
    <source>
        <dbReference type="EMBL" id="WGD44813.1"/>
    </source>
</evidence>
<evidence type="ECO:0000256" key="3">
    <source>
        <dbReference type="RuleBase" id="RU363071"/>
    </source>
</evidence>
<evidence type="ECO:0000256" key="2">
    <source>
        <dbReference type="ARBA" id="ARBA00022679"/>
    </source>
</evidence>
<keyword evidence="3" id="KW-0028">Amino-acid biosynthesis</keyword>
<dbReference type="EC" id="2.5.1.54" evidence="3"/>
<dbReference type="RefSeq" id="WP_279337867.1">
    <property type="nucleotide sequence ID" value="NZ_CP121682.1"/>
</dbReference>
<dbReference type="SUPFAM" id="SSF51569">
    <property type="entry name" value="Aldolase"/>
    <property type="match status" value="1"/>
</dbReference>
<dbReference type="PANTHER" id="PTHR21337">
    <property type="entry name" value="PHOSPHO-2-DEHYDRO-3-DEOXYHEPTONATE ALDOLASE 1, 2"/>
    <property type="match status" value="1"/>
</dbReference>